<proteinExistence type="predicted"/>
<evidence type="ECO:0000313" key="1">
    <source>
        <dbReference type="EMBL" id="OHU47591.1"/>
    </source>
</evidence>
<comment type="caution">
    <text evidence="1">The sequence shown here is derived from an EMBL/GenBank/DDBJ whole genome shotgun (WGS) entry which is preliminary data.</text>
</comment>
<dbReference type="Proteomes" id="UP000180043">
    <property type="component" value="Unassembled WGS sequence"/>
</dbReference>
<gene>
    <name evidence="1" type="ORF">BKG82_24790</name>
</gene>
<reference evidence="1 2" key="1">
    <citation type="submission" date="2016-10" db="EMBL/GenBank/DDBJ databases">
        <title>Evaluation of Human, Veterinary and Environmental Mycobacterium chelonae Isolates by Core Genome Phylogenomic Analysis, Targeted Gene Comparison, and Anti-microbial Susceptibility Patterns: A Tale of Mistaken Identities.</title>
        <authorList>
            <person name="Fogelson S.B."/>
            <person name="Camus A.C."/>
            <person name="Lorenz W."/>
            <person name="Vasireddy R."/>
            <person name="Vasireddy S."/>
            <person name="Smith T."/>
            <person name="Brown-Elliott B.A."/>
            <person name="Wallace R.J.Jr."/>
            <person name="Hasan N.A."/>
            <person name="Reischl U."/>
            <person name="Sanchez S."/>
        </authorList>
    </citation>
    <scope>NUCLEOTIDE SEQUENCE [LARGE SCALE GENOMIC DNA]</scope>
    <source>
        <strain evidence="1 2">15515</strain>
    </source>
</reference>
<name>A0A1S1LID7_MYCCH</name>
<accession>A0A1S1LID7</accession>
<dbReference type="EMBL" id="MLIQ01000032">
    <property type="protein sequence ID" value="OHU47591.1"/>
    <property type="molecule type" value="Genomic_DNA"/>
</dbReference>
<protein>
    <submittedName>
        <fullName evidence="1">Uncharacterized protein</fullName>
    </submittedName>
</protein>
<dbReference type="AlphaFoldDB" id="A0A1S1LID7"/>
<sequence length="74" mass="8313">MSILDQLAEAAAPKPVKCSACEWIAKQEQPIQEGIARFLADGLAVDKVWRILRDNGMPLGNTQFRRHVERHTGE</sequence>
<evidence type="ECO:0000313" key="2">
    <source>
        <dbReference type="Proteomes" id="UP000180043"/>
    </source>
</evidence>
<organism evidence="1 2">
    <name type="scientific">Mycobacteroides chelonae</name>
    <name type="common">Mycobacterium chelonae</name>
    <dbReference type="NCBI Taxonomy" id="1774"/>
    <lineage>
        <taxon>Bacteria</taxon>
        <taxon>Bacillati</taxon>
        <taxon>Actinomycetota</taxon>
        <taxon>Actinomycetes</taxon>
        <taxon>Mycobacteriales</taxon>
        <taxon>Mycobacteriaceae</taxon>
        <taxon>Mycobacteroides</taxon>
    </lineage>
</organism>